<name>A0AAD5NWR3_ACENE</name>
<keyword evidence="2" id="KW-1185">Reference proteome</keyword>
<accession>A0AAD5NWR3</accession>
<sequence length="97" mass="10930">MRVTEESSDRSVTESERVLPLSLLSSTLILTDPRTVTANKRGLTLLVAKIEEGHGYIVFQYKSSSLHNQVVGLLLYQHQESCKHRSWNEAQDSDETA</sequence>
<protein>
    <submittedName>
        <fullName evidence="1">Uncharacterized protein</fullName>
    </submittedName>
</protein>
<dbReference type="Proteomes" id="UP001064489">
    <property type="component" value="Chromosome 3"/>
</dbReference>
<gene>
    <name evidence="1" type="ORF">LWI28_007983</name>
</gene>
<reference evidence="1" key="2">
    <citation type="submission" date="2023-02" db="EMBL/GenBank/DDBJ databases">
        <authorList>
            <person name="Swenson N.G."/>
            <person name="Wegrzyn J.L."/>
            <person name="Mcevoy S.L."/>
        </authorList>
    </citation>
    <scope>NUCLEOTIDE SEQUENCE</scope>
    <source>
        <strain evidence="1">91603</strain>
        <tissue evidence="1">Leaf</tissue>
    </source>
</reference>
<organism evidence="1 2">
    <name type="scientific">Acer negundo</name>
    <name type="common">Box elder</name>
    <dbReference type="NCBI Taxonomy" id="4023"/>
    <lineage>
        <taxon>Eukaryota</taxon>
        <taxon>Viridiplantae</taxon>
        <taxon>Streptophyta</taxon>
        <taxon>Embryophyta</taxon>
        <taxon>Tracheophyta</taxon>
        <taxon>Spermatophyta</taxon>
        <taxon>Magnoliopsida</taxon>
        <taxon>eudicotyledons</taxon>
        <taxon>Gunneridae</taxon>
        <taxon>Pentapetalae</taxon>
        <taxon>rosids</taxon>
        <taxon>malvids</taxon>
        <taxon>Sapindales</taxon>
        <taxon>Sapindaceae</taxon>
        <taxon>Hippocastanoideae</taxon>
        <taxon>Acereae</taxon>
        <taxon>Acer</taxon>
    </lineage>
</organism>
<evidence type="ECO:0000313" key="1">
    <source>
        <dbReference type="EMBL" id="KAI9185508.1"/>
    </source>
</evidence>
<reference evidence="1" key="1">
    <citation type="journal article" date="2022" name="Plant J.">
        <title>Strategies of tolerance reflected in two North American maple genomes.</title>
        <authorList>
            <person name="McEvoy S.L."/>
            <person name="Sezen U.U."/>
            <person name="Trouern-Trend A."/>
            <person name="McMahon S.M."/>
            <person name="Schaberg P.G."/>
            <person name="Yang J."/>
            <person name="Wegrzyn J.L."/>
            <person name="Swenson N.G."/>
        </authorList>
    </citation>
    <scope>NUCLEOTIDE SEQUENCE</scope>
    <source>
        <strain evidence="1">91603</strain>
    </source>
</reference>
<comment type="caution">
    <text evidence="1">The sequence shown here is derived from an EMBL/GenBank/DDBJ whole genome shotgun (WGS) entry which is preliminary data.</text>
</comment>
<dbReference type="AlphaFoldDB" id="A0AAD5NWR3"/>
<dbReference type="EMBL" id="JAJSOW010000100">
    <property type="protein sequence ID" value="KAI9185508.1"/>
    <property type="molecule type" value="Genomic_DNA"/>
</dbReference>
<evidence type="ECO:0000313" key="2">
    <source>
        <dbReference type="Proteomes" id="UP001064489"/>
    </source>
</evidence>
<proteinExistence type="predicted"/>